<keyword evidence="2" id="KW-1185">Reference proteome</keyword>
<dbReference type="AlphaFoldDB" id="A0A0N4V8E7"/>
<accession>A0A0N4V8E7</accession>
<reference evidence="1 2" key="2">
    <citation type="submission" date="2018-10" db="EMBL/GenBank/DDBJ databases">
        <authorList>
            <consortium name="Pathogen Informatics"/>
        </authorList>
    </citation>
    <scope>NUCLEOTIDE SEQUENCE [LARGE SCALE GENOMIC DNA]</scope>
</reference>
<organism evidence="3">
    <name type="scientific">Enterobius vermicularis</name>
    <name type="common">Human pinworm</name>
    <dbReference type="NCBI Taxonomy" id="51028"/>
    <lineage>
        <taxon>Eukaryota</taxon>
        <taxon>Metazoa</taxon>
        <taxon>Ecdysozoa</taxon>
        <taxon>Nematoda</taxon>
        <taxon>Chromadorea</taxon>
        <taxon>Rhabditida</taxon>
        <taxon>Spirurina</taxon>
        <taxon>Oxyuridomorpha</taxon>
        <taxon>Oxyuroidea</taxon>
        <taxon>Oxyuridae</taxon>
        <taxon>Enterobius</taxon>
    </lineage>
</organism>
<name>A0A0N4V8E7_ENTVE</name>
<sequence>MLSSDIALRPNKFITRTVARHRTDASGLRQTSYHTFSSSSEDLRLRSLVSLQRQHVQTSSGSPLEPGCLTFHASHRSTVDGAEIMYGFRIVLA</sequence>
<dbReference type="Proteomes" id="UP000274131">
    <property type="component" value="Unassembled WGS sequence"/>
</dbReference>
<protein>
    <submittedName>
        <fullName evidence="1 3">Uncharacterized protein</fullName>
    </submittedName>
</protein>
<gene>
    <name evidence="1" type="ORF">EVEC_LOCUS6197</name>
</gene>
<evidence type="ECO:0000313" key="3">
    <source>
        <dbReference type="WBParaSite" id="EVEC_0000662301-mRNA-1"/>
    </source>
</evidence>
<evidence type="ECO:0000313" key="2">
    <source>
        <dbReference type="Proteomes" id="UP000274131"/>
    </source>
</evidence>
<dbReference type="WBParaSite" id="EVEC_0000662301-mRNA-1">
    <property type="protein sequence ID" value="EVEC_0000662301-mRNA-1"/>
    <property type="gene ID" value="EVEC_0000662301"/>
</dbReference>
<proteinExistence type="predicted"/>
<reference evidence="3" key="1">
    <citation type="submission" date="2017-02" db="UniProtKB">
        <authorList>
            <consortium name="WormBaseParasite"/>
        </authorList>
    </citation>
    <scope>IDENTIFICATION</scope>
</reference>
<evidence type="ECO:0000313" key="1">
    <source>
        <dbReference type="EMBL" id="VDD91446.1"/>
    </source>
</evidence>
<dbReference type="EMBL" id="UXUI01008414">
    <property type="protein sequence ID" value="VDD91446.1"/>
    <property type="molecule type" value="Genomic_DNA"/>
</dbReference>